<dbReference type="AlphaFoldDB" id="A0A6A3P6G6"/>
<protein>
    <submittedName>
        <fullName evidence="2">Uncharacterized protein</fullName>
    </submittedName>
</protein>
<evidence type="ECO:0000313" key="2">
    <source>
        <dbReference type="EMBL" id="KAE9048101.1"/>
    </source>
</evidence>
<accession>A0A6A3P6G6</accession>
<evidence type="ECO:0000256" key="1">
    <source>
        <dbReference type="SAM" id="MobiDB-lite"/>
    </source>
</evidence>
<comment type="caution">
    <text evidence="2">The sequence shown here is derived from an EMBL/GenBank/DDBJ whole genome shotgun (WGS) entry which is preliminary data.</text>
</comment>
<feature type="compositionally biased region" description="Low complexity" evidence="1">
    <location>
        <begin position="38"/>
        <end position="54"/>
    </location>
</feature>
<sequence length="63" mass="6176">MDAAASSPCVCATVSSTCSWNSTLLSAASAPSTRLLPSFRAPSSSSASTSSSGGRRADVAGHI</sequence>
<organism evidence="2 3">
    <name type="scientific">Phytophthora rubi</name>
    <dbReference type="NCBI Taxonomy" id="129364"/>
    <lineage>
        <taxon>Eukaryota</taxon>
        <taxon>Sar</taxon>
        <taxon>Stramenopiles</taxon>
        <taxon>Oomycota</taxon>
        <taxon>Peronosporomycetes</taxon>
        <taxon>Peronosporales</taxon>
        <taxon>Peronosporaceae</taxon>
        <taxon>Phytophthora</taxon>
    </lineage>
</organism>
<dbReference type="EMBL" id="QXFU01000016">
    <property type="protein sequence ID" value="KAE9048101.1"/>
    <property type="molecule type" value="Genomic_DNA"/>
</dbReference>
<feature type="region of interest" description="Disordered" evidence="1">
    <location>
        <begin position="38"/>
        <end position="63"/>
    </location>
</feature>
<name>A0A6A3P6G6_9STRA</name>
<gene>
    <name evidence="2" type="ORF">PR002_g651</name>
</gene>
<dbReference type="Proteomes" id="UP000435112">
    <property type="component" value="Unassembled WGS sequence"/>
</dbReference>
<proteinExistence type="predicted"/>
<evidence type="ECO:0000313" key="3">
    <source>
        <dbReference type="Proteomes" id="UP000435112"/>
    </source>
</evidence>
<reference evidence="2 3" key="1">
    <citation type="submission" date="2018-09" db="EMBL/GenBank/DDBJ databases">
        <title>Genomic investigation of the strawberry pathogen Phytophthora fragariae indicates pathogenicity is determined by transcriptional variation in three key races.</title>
        <authorList>
            <person name="Adams T.M."/>
            <person name="Armitage A.D."/>
            <person name="Sobczyk M.K."/>
            <person name="Bates H.J."/>
            <person name="Dunwell J.M."/>
            <person name="Nellist C.F."/>
            <person name="Harrison R.J."/>
        </authorList>
    </citation>
    <scope>NUCLEOTIDE SEQUENCE [LARGE SCALE GENOMIC DNA]</scope>
    <source>
        <strain evidence="2 3">SCRP324</strain>
    </source>
</reference>